<reference evidence="2" key="1">
    <citation type="journal article" date="2019" name="Int. J. Syst. Evol. Microbiol.">
        <title>The Global Catalogue of Microorganisms (GCM) 10K type strain sequencing project: providing services to taxonomists for standard genome sequencing and annotation.</title>
        <authorList>
            <consortium name="The Broad Institute Genomics Platform"/>
            <consortium name="The Broad Institute Genome Sequencing Center for Infectious Disease"/>
            <person name="Wu L."/>
            <person name="Ma J."/>
        </authorList>
    </citation>
    <scope>NUCLEOTIDE SEQUENCE [LARGE SCALE GENOMIC DNA]</scope>
    <source>
        <strain evidence="2">JCM 16544</strain>
    </source>
</reference>
<comment type="caution">
    <text evidence="1">The sequence shown here is derived from an EMBL/GenBank/DDBJ whole genome shotgun (WGS) entry which is preliminary data.</text>
</comment>
<protein>
    <submittedName>
        <fullName evidence="1">Uncharacterized protein</fullName>
    </submittedName>
</protein>
<evidence type="ECO:0000313" key="2">
    <source>
        <dbReference type="Proteomes" id="UP001501697"/>
    </source>
</evidence>
<organism evidence="1 2">
    <name type="scientific">Microbacterium awajiense</name>
    <dbReference type="NCBI Taxonomy" id="415214"/>
    <lineage>
        <taxon>Bacteria</taxon>
        <taxon>Bacillati</taxon>
        <taxon>Actinomycetota</taxon>
        <taxon>Actinomycetes</taxon>
        <taxon>Micrococcales</taxon>
        <taxon>Microbacteriaceae</taxon>
        <taxon>Microbacterium</taxon>
    </lineage>
</organism>
<evidence type="ECO:0000313" key="1">
    <source>
        <dbReference type="EMBL" id="GAA3635388.1"/>
    </source>
</evidence>
<dbReference type="Proteomes" id="UP001501697">
    <property type="component" value="Unassembled WGS sequence"/>
</dbReference>
<keyword evidence="2" id="KW-1185">Reference proteome</keyword>
<name>A0ABP7ALR1_9MICO</name>
<sequence length="299" mass="33974">MGVALVVNAYERTYRSVLSRGFFPRLVDANLTHFEETVALINNVDDPADARSRAEALLAAGEITRFEFVSDHIDRALEHAGLSHRSLRRHPYLLDYGLVMPHVCESTWLLGWDAETALRTPMNWVEPSVRLLERQPWLFHASLAWPSPEPGADYSAEQIGMVDDYSINWGFSDQLFLLRRQDLIGAIYRDFAPMAAARHAPHPTTFEYRVEAHQRATRRPRATLTTLSYETNFVPGGVLGRVGSTKFEYERMRALYRLEHYVLQRLPARLGPRWSKSATLPVAFRSPPADTAATSRPSP</sequence>
<gene>
    <name evidence="1" type="ORF">GCM10022200_18380</name>
</gene>
<dbReference type="RefSeq" id="WP_344737761.1">
    <property type="nucleotide sequence ID" value="NZ_BAAAYU010000005.1"/>
</dbReference>
<dbReference type="EMBL" id="BAAAYU010000005">
    <property type="protein sequence ID" value="GAA3635388.1"/>
    <property type="molecule type" value="Genomic_DNA"/>
</dbReference>
<accession>A0ABP7ALR1</accession>
<proteinExistence type="predicted"/>